<dbReference type="CDD" id="cd01392">
    <property type="entry name" value="HTH_LacI"/>
    <property type="match status" value="1"/>
</dbReference>
<evidence type="ECO:0000256" key="4">
    <source>
        <dbReference type="SAM" id="MobiDB-lite"/>
    </source>
</evidence>
<dbReference type="SMART" id="SM00354">
    <property type="entry name" value="HTH_LACI"/>
    <property type="match status" value="1"/>
</dbReference>
<dbReference type="PANTHER" id="PTHR30146">
    <property type="entry name" value="LACI-RELATED TRANSCRIPTIONAL REPRESSOR"/>
    <property type="match status" value="1"/>
</dbReference>
<protein>
    <submittedName>
        <fullName evidence="7">LacI family DNA-binding transcriptional regulator</fullName>
    </submittedName>
</protein>
<feature type="domain" description="HTH cro/C1-type" evidence="6">
    <location>
        <begin position="3"/>
        <end position="51"/>
    </location>
</feature>
<dbReference type="PANTHER" id="PTHR30146:SF147">
    <property type="entry name" value="HTH-TYPE TRANSCRIPTIONAL REGULATOR DEGA"/>
    <property type="match status" value="1"/>
</dbReference>
<sequence length="365" mass="39563">MSTIQDVARHAAVSVSTVSNVLNGRTDRMRQETLARVEAAITALQFRPNTLARQLKTGQTPLLGLLVPSIANPMYGYIAREVETFAQEQYGYRVLIGNTYRDQDKEAAFFEDLLAHGVRRVIVISSLADERHLERAVQRGMVVVSYDRRATPGELSDVDHVTPDNFEAAGLATRYLIAHGHTRLAFATVAGMTMSRSDKIKGFLAAAGDAGLREHARVLDGGPLNEYGDAVLSEVGRALAQQMVNDPEPPTGIVAVNDLMALGLMAGLREAGLRVPEDMSIVGMDGLFLSAISNPALTTVQLPVTEMARAMVERAMSRQSGQESNASELVFTPTHLIERESVAPPPGRVRTRAHATGMKPLKAKK</sequence>
<comment type="caution">
    <text evidence="7">The sequence shown here is derived from an EMBL/GenBank/DDBJ whole genome shotgun (WGS) entry which is preliminary data.</text>
</comment>
<dbReference type="SUPFAM" id="SSF47413">
    <property type="entry name" value="lambda repressor-like DNA-binding domains"/>
    <property type="match status" value="1"/>
</dbReference>
<dbReference type="Pfam" id="PF00356">
    <property type="entry name" value="LacI"/>
    <property type="match status" value="1"/>
</dbReference>
<dbReference type="PROSITE" id="PS50932">
    <property type="entry name" value="HTH_LACI_2"/>
    <property type="match status" value="1"/>
</dbReference>
<accession>A0A848IQH5</accession>
<dbReference type="GO" id="GO:0003700">
    <property type="term" value="F:DNA-binding transcription factor activity"/>
    <property type="evidence" value="ECO:0007669"/>
    <property type="project" value="TreeGrafter"/>
</dbReference>
<name>A0A848IQH5_9BURK</name>
<proteinExistence type="predicted"/>
<evidence type="ECO:0000256" key="1">
    <source>
        <dbReference type="ARBA" id="ARBA00023015"/>
    </source>
</evidence>
<dbReference type="GO" id="GO:0000976">
    <property type="term" value="F:transcription cis-regulatory region binding"/>
    <property type="evidence" value="ECO:0007669"/>
    <property type="project" value="TreeGrafter"/>
</dbReference>
<evidence type="ECO:0000259" key="5">
    <source>
        <dbReference type="PROSITE" id="PS50932"/>
    </source>
</evidence>
<dbReference type="RefSeq" id="WP_169489997.1">
    <property type="nucleotide sequence ID" value="NZ_JABBGJ010000050.1"/>
</dbReference>
<dbReference type="InterPro" id="IPR046335">
    <property type="entry name" value="LacI/GalR-like_sensor"/>
</dbReference>
<dbReference type="Pfam" id="PF13377">
    <property type="entry name" value="Peripla_BP_3"/>
    <property type="match status" value="1"/>
</dbReference>
<feature type="domain" description="HTH lacI-type" evidence="5">
    <location>
        <begin position="2"/>
        <end position="57"/>
    </location>
</feature>
<keyword evidence="3" id="KW-0804">Transcription</keyword>
<dbReference type="Proteomes" id="UP000544134">
    <property type="component" value="Unassembled WGS sequence"/>
</dbReference>
<dbReference type="Gene3D" id="1.10.260.40">
    <property type="entry name" value="lambda repressor-like DNA-binding domains"/>
    <property type="match status" value="1"/>
</dbReference>
<evidence type="ECO:0000256" key="2">
    <source>
        <dbReference type="ARBA" id="ARBA00023125"/>
    </source>
</evidence>
<dbReference type="InterPro" id="IPR028082">
    <property type="entry name" value="Peripla_BP_I"/>
</dbReference>
<dbReference type="EMBL" id="JABBGJ010000050">
    <property type="protein sequence ID" value="NMM03246.1"/>
    <property type="molecule type" value="Genomic_DNA"/>
</dbReference>
<evidence type="ECO:0000259" key="6">
    <source>
        <dbReference type="PROSITE" id="PS50943"/>
    </source>
</evidence>
<dbReference type="Gene3D" id="3.40.50.2300">
    <property type="match status" value="2"/>
</dbReference>
<feature type="region of interest" description="Disordered" evidence="4">
    <location>
        <begin position="340"/>
        <end position="365"/>
    </location>
</feature>
<organism evidence="7 8">
    <name type="scientific">Paraburkholderia polaris</name>
    <dbReference type="NCBI Taxonomy" id="2728848"/>
    <lineage>
        <taxon>Bacteria</taxon>
        <taxon>Pseudomonadati</taxon>
        <taxon>Pseudomonadota</taxon>
        <taxon>Betaproteobacteria</taxon>
        <taxon>Burkholderiales</taxon>
        <taxon>Burkholderiaceae</taxon>
        <taxon>Paraburkholderia</taxon>
    </lineage>
</organism>
<dbReference type="InterPro" id="IPR000843">
    <property type="entry name" value="HTH_LacI"/>
</dbReference>
<evidence type="ECO:0000313" key="8">
    <source>
        <dbReference type="Proteomes" id="UP000544134"/>
    </source>
</evidence>
<dbReference type="PROSITE" id="PS00356">
    <property type="entry name" value="HTH_LACI_1"/>
    <property type="match status" value="1"/>
</dbReference>
<dbReference type="AlphaFoldDB" id="A0A848IQH5"/>
<keyword evidence="8" id="KW-1185">Reference proteome</keyword>
<keyword evidence="1" id="KW-0805">Transcription regulation</keyword>
<reference evidence="7 8" key="1">
    <citation type="submission" date="2020-04" db="EMBL/GenBank/DDBJ databases">
        <title>Paraburkholderia sp. RP-4-7 isolated from soil.</title>
        <authorList>
            <person name="Dahal R.H."/>
        </authorList>
    </citation>
    <scope>NUCLEOTIDE SEQUENCE [LARGE SCALE GENOMIC DNA]</scope>
    <source>
        <strain evidence="7 8">RP-4-7</strain>
    </source>
</reference>
<dbReference type="SUPFAM" id="SSF53822">
    <property type="entry name" value="Periplasmic binding protein-like I"/>
    <property type="match status" value="1"/>
</dbReference>
<gene>
    <name evidence="7" type="ORF">HHL24_35770</name>
</gene>
<dbReference type="InterPro" id="IPR001387">
    <property type="entry name" value="Cro/C1-type_HTH"/>
</dbReference>
<keyword evidence="2 7" id="KW-0238">DNA-binding</keyword>
<dbReference type="InterPro" id="IPR010982">
    <property type="entry name" value="Lambda_DNA-bd_dom_sf"/>
</dbReference>
<dbReference type="PROSITE" id="PS50943">
    <property type="entry name" value="HTH_CROC1"/>
    <property type="match status" value="1"/>
</dbReference>
<evidence type="ECO:0000313" key="7">
    <source>
        <dbReference type="EMBL" id="NMM03246.1"/>
    </source>
</evidence>
<evidence type="ECO:0000256" key="3">
    <source>
        <dbReference type="ARBA" id="ARBA00023163"/>
    </source>
</evidence>